<dbReference type="Pfam" id="PF23559">
    <property type="entry name" value="WHD_DRP"/>
    <property type="match status" value="1"/>
</dbReference>
<evidence type="ECO:0000259" key="10">
    <source>
        <dbReference type="Pfam" id="PF25019"/>
    </source>
</evidence>
<proteinExistence type="predicted"/>
<dbReference type="SUPFAM" id="SSF52540">
    <property type="entry name" value="P-loop containing nucleoside triphosphate hydrolases"/>
    <property type="match status" value="1"/>
</dbReference>
<dbReference type="Gene3D" id="1.20.5.4130">
    <property type="match status" value="1"/>
</dbReference>
<dbReference type="EMBL" id="JAFEMO010000131">
    <property type="protein sequence ID" value="KAH7525549.1"/>
    <property type="molecule type" value="Genomic_DNA"/>
</dbReference>
<feature type="region of interest" description="Disordered" evidence="6">
    <location>
        <begin position="186"/>
        <end position="208"/>
    </location>
</feature>
<dbReference type="Gene3D" id="3.80.10.10">
    <property type="entry name" value="Ribonuclease Inhibitor"/>
    <property type="match status" value="4"/>
</dbReference>
<organism evidence="11 12">
    <name type="scientific">Xanthoceras sorbifolium</name>
    <dbReference type="NCBI Taxonomy" id="99658"/>
    <lineage>
        <taxon>Eukaryota</taxon>
        <taxon>Viridiplantae</taxon>
        <taxon>Streptophyta</taxon>
        <taxon>Embryophyta</taxon>
        <taxon>Tracheophyta</taxon>
        <taxon>Spermatophyta</taxon>
        <taxon>Magnoliopsida</taxon>
        <taxon>eudicotyledons</taxon>
        <taxon>Gunneridae</taxon>
        <taxon>Pentapetalae</taxon>
        <taxon>rosids</taxon>
        <taxon>malvids</taxon>
        <taxon>Sapindales</taxon>
        <taxon>Sapindaceae</taxon>
        <taxon>Xanthoceroideae</taxon>
        <taxon>Xanthoceras</taxon>
    </lineage>
</organism>
<dbReference type="InterPro" id="IPR027417">
    <property type="entry name" value="P-loop_NTPase"/>
</dbReference>
<evidence type="ECO:0008006" key="13">
    <source>
        <dbReference type="Google" id="ProtNLM"/>
    </source>
</evidence>
<dbReference type="PANTHER" id="PTHR36766:SF51">
    <property type="entry name" value="DISEASE RESISTANCE RPP13-LIKE PROTEIN 1"/>
    <property type="match status" value="1"/>
</dbReference>
<dbReference type="InterPro" id="IPR036388">
    <property type="entry name" value="WH-like_DNA-bd_sf"/>
</dbReference>
<feature type="domain" description="NB-ARC" evidence="7">
    <location>
        <begin position="215"/>
        <end position="384"/>
    </location>
</feature>
<dbReference type="InterPro" id="IPR058922">
    <property type="entry name" value="WHD_DRP"/>
</dbReference>
<dbReference type="InterPro" id="IPR041118">
    <property type="entry name" value="Rx_N"/>
</dbReference>
<evidence type="ECO:0000256" key="1">
    <source>
        <dbReference type="ARBA" id="ARBA00022614"/>
    </source>
</evidence>
<dbReference type="Pfam" id="PF18052">
    <property type="entry name" value="Rx_N"/>
    <property type="match status" value="1"/>
</dbReference>
<feature type="domain" description="R13L1/DRL21-like LRR repeat region" evidence="10">
    <location>
        <begin position="761"/>
        <end position="889"/>
    </location>
</feature>
<keyword evidence="4" id="KW-0611">Plant defense</keyword>
<reference evidence="11 12" key="1">
    <citation type="submission" date="2021-02" db="EMBL/GenBank/DDBJ databases">
        <title>Plant Genome Project.</title>
        <authorList>
            <person name="Zhang R.-G."/>
        </authorList>
    </citation>
    <scope>NUCLEOTIDE SEQUENCE [LARGE SCALE GENOMIC DNA]</scope>
    <source>
        <tissue evidence="11">Leaves</tissue>
    </source>
</reference>
<keyword evidence="1" id="KW-0433">Leucine-rich repeat</keyword>
<keyword evidence="3" id="KW-0547">Nucleotide-binding</keyword>
<dbReference type="Gene3D" id="1.10.8.430">
    <property type="entry name" value="Helical domain of apoptotic protease-activating factors"/>
    <property type="match status" value="1"/>
</dbReference>
<dbReference type="Pfam" id="PF25019">
    <property type="entry name" value="LRR_R13L1-DRL21"/>
    <property type="match status" value="1"/>
</dbReference>
<feature type="domain" description="Disease resistance N-terminal" evidence="8">
    <location>
        <begin position="39"/>
        <end position="132"/>
    </location>
</feature>
<keyword evidence="5" id="KW-0067">ATP-binding</keyword>
<dbReference type="PRINTS" id="PR00364">
    <property type="entry name" value="DISEASERSIST"/>
</dbReference>
<comment type="caution">
    <text evidence="11">The sequence shown here is derived from an EMBL/GenBank/DDBJ whole genome shotgun (WGS) entry which is preliminary data.</text>
</comment>
<evidence type="ECO:0000256" key="6">
    <source>
        <dbReference type="SAM" id="MobiDB-lite"/>
    </source>
</evidence>
<evidence type="ECO:0000259" key="7">
    <source>
        <dbReference type="Pfam" id="PF00931"/>
    </source>
</evidence>
<dbReference type="PANTHER" id="PTHR36766">
    <property type="entry name" value="PLANT BROAD-SPECTRUM MILDEW RESISTANCE PROTEIN RPW8"/>
    <property type="match status" value="1"/>
</dbReference>
<dbReference type="InterPro" id="IPR056789">
    <property type="entry name" value="LRR_R13L1-DRL21"/>
</dbReference>
<feature type="domain" description="Disease resistance protein winged helix" evidence="9">
    <location>
        <begin position="474"/>
        <end position="542"/>
    </location>
</feature>
<evidence type="ECO:0000313" key="12">
    <source>
        <dbReference type="Proteomes" id="UP000827721"/>
    </source>
</evidence>
<keyword evidence="12" id="KW-1185">Reference proteome</keyword>
<evidence type="ECO:0000256" key="2">
    <source>
        <dbReference type="ARBA" id="ARBA00022737"/>
    </source>
</evidence>
<dbReference type="Gene3D" id="1.10.10.10">
    <property type="entry name" value="Winged helix-like DNA-binding domain superfamily/Winged helix DNA-binding domain"/>
    <property type="match status" value="1"/>
</dbReference>
<evidence type="ECO:0000256" key="5">
    <source>
        <dbReference type="ARBA" id="ARBA00022840"/>
    </source>
</evidence>
<dbReference type="CDD" id="cd14798">
    <property type="entry name" value="RX-CC_like"/>
    <property type="match status" value="1"/>
</dbReference>
<evidence type="ECO:0000256" key="3">
    <source>
        <dbReference type="ARBA" id="ARBA00022741"/>
    </source>
</evidence>
<accession>A0ABQ8GZM8</accession>
<evidence type="ECO:0000259" key="9">
    <source>
        <dbReference type="Pfam" id="PF23559"/>
    </source>
</evidence>
<dbReference type="InterPro" id="IPR032675">
    <property type="entry name" value="LRR_dom_sf"/>
</dbReference>
<evidence type="ECO:0000313" key="11">
    <source>
        <dbReference type="EMBL" id="KAH7525549.1"/>
    </source>
</evidence>
<dbReference type="Gene3D" id="3.40.50.300">
    <property type="entry name" value="P-loop containing nucleotide triphosphate hydrolases"/>
    <property type="match status" value="1"/>
</dbReference>
<evidence type="ECO:0000256" key="4">
    <source>
        <dbReference type="ARBA" id="ARBA00022821"/>
    </source>
</evidence>
<evidence type="ECO:0000259" key="8">
    <source>
        <dbReference type="Pfam" id="PF18052"/>
    </source>
</evidence>
<sequence>MCHVNSFEVKVLAAYSSKVLAISLSCNFLEIMSFIGEAFLTAAIQGLFSKLNSPELLQLLNQDDQIHADLQKLQTTLTMVHAVLDDAEEKQIRNRLVRAWIDELKSLAYDVDDILDEFATEALRRKLLPETQAGSNHKIWKVIPTCCTRFSPQTIKFNVMMRSKIQKINARLQFIVEQKNGLDLKENSAGGSSKVRERQPSSSVVDKTPVYGRDGDKEAIIELLLKNKGTNGGVSVIPIIGMGGLGKTTLAQLVYNDDRVQGHFDLKAWVCVSQDFDVKRVTKTILLSVAAGTAVVTGDDDLNMLQVKLKQALSMKRFLLVLDDLWNENYDKWTTLRCPFEDGLPESKIIITTRNQSVSSIVGTLPTYPLKVLSYDACLCVFTQHSLGTNDFTAHQHLKEIGEKIVKRCNGLPLAAKTLGGLLRGKINHNSWEDVLSCKIWDIPEERSGIIPALRLSYYYLPSHLKRCFAYLSILPKDFKFSKDKIILLWMAEGFLQHGNGNKQMEDLGTEYFEDLQSRSFIQHSGRDVSQFEMHDLINDLAQWAAGEICFNMENMQEVDKQGKITKKSRHFSYIRDKHDGITKFEVVYDVNNLQNFHYNGGLHDGFNTFNAFDEVKHLRTFLPLESQESSGDDYYLTADVLGILPKLCRLRVLSLHECSIVELPDATGGLRHLRYLDLSFTKIVYLPESISTLYNLQTLNVDACWCLRKLCSDMGNLVNLRHLKNSGTVSLVEMPQRMDKLSNLRTLSRFVVGKSIGSGLGKLKSLPHLQRSLELSKLENLTNAKDAREADLISKRSITQLLLEWTGSRTDDSQKIKLQMDVLDMLRPHQSLKKLTIRGYGGTRFPTWIGNFSFSNLVDLSFDNCQNCTLLPSVGQLPLLKKLGISRMATIKSVGPEFCGDGLSTPFPSLETLCFADLQEWEFWMPHGSSQNIDGFPLLQELSIFGCSKLQKSLPEHLPSLRSLVIEGCEQLSVSVQNLPTSCRLQIEGCKEVVCSAHLLKPEVVYDAFSNICLKELWIQGSQNVEVRTLSYEKPTSLSFNTQMGSQHDFSFLQCWLKKEEVLQQERRLCNFQHVHLWECDCIVKLPLVLQSLNFLRGITIENCPTVVSLPEVDLPSQLRSIEIRKCNALESLPETWMHINGTSLVRLVVEHCDSLTHIARCQLPSSLASLSIGHCDSLQYIAGGQLPSSLEYLSIKHCGSLKEISGDQLPLSLERLSIYKCNSLIYIARGQLPLNLKQLEIVYCNILQSLLDEENINNGSSENTSLLEDLVISYCRSLTSLFFETELPASLKHIELRDCLNLASLTSNGNLPKALKWLHIVNCSKLEVIAERFPDDTSLESIEIIDCRNLKFLPDDLHKCSHLQKIYVSLCPSLASFPERGLPSTKLTDLYIYGCRKLEALPNQMHNLTSLEKLTIGMCAVPFPQDGFPTNLRSLTIEHVKICKPVFEWGLHRFTSLTSLQIDGGCTDMVSFPEMMLPTSLTDLWICGFPKLERLSFFAQNHTSLLILALCRCPNLKYFPKKGLPLSLLTLYIINCPWLQQRCEKNEGQYWPLIAHIPSINIRN</sequence>
<dbReference type="Proteomes" id="UP000827721">
    <property type="component" value="Unassembled WGS sequence"/>
</dbReference>
<gene>
    <name evidence="11" type="ORF">JRO89_XSUnG0073100</name>
</gene>
<dbReference type="SUPFAM" id="SSF52058">
    <property type="entry name" value="L domain-like"/>
    <property type="match status" value="3"/>
</dbReference>
<dbReference type="Pfam" id="PF00931">
    <property type="entry name" value="NB-ARC"/>
    <property type="match status" value="1"/>
</dbReference>
<protein>
    <recommendedName>
        <fullName evidence="13">Disease resistance RPP13-like protein 1</fullName>
    </recommendedName>
</protein>
<keyword evidence="2" id="KW-0677">Repeat</keyword>
<dbReference type="InterPro" id="IPR042197">
    <property type="entry name" value="Apaf_helical"/>
</dbReference>
<name>A0ABQ8GZM8_9ROSI</name>
<dbReference type="InterPro" id="IPR002182">
    <property type="entry name" value="NB-ARC"/>
</dbReference>
<dbReference type="InterPro" id="IPR038005">
    <property type="entry name" value="RX-like_CC"/>
</dbReference>